<comment type="caution">
    <text evidence="3">The sequence shown here is derived from an EMBL/GenBank/DDBJ whole genome shotgun (WGS) entry which is preliminary data.</text>
</comment>
<dbReference type="PROSITE" id="PS50835">
    <property type="entry name" value="IG_LIKE"/>
    <property type="match status" value="1"/>
</dbReference>
<feature type="domain" description="Ig-like" evidence="1">
    <location>
        <begin position="49"/>
        <end position="152"/>
    </location>
</feature>
<protein>
    <submittedName>
        <fullName evidence="3">Uncharacterized protein</fullName>
    </submittedName>
</protein>
<dbReference type="Gene3D" id="2.60.120.40">
    <property type="match status" value="1"/>
</dbReference>
<reference evidence="3 4" key="1">
    <citation type="submission" date="2024-02" db="EMBL/GenBank/DDBJ databases">
        <title>Chromosome-scale genome assembly of the rough periwinkle Littorina saxatilis.</title>
        <authorList>
            <person name="De Jode A."/>
            <person name="Faria R."/>
            <person name="Formenti G."/>
            <person name="Sims Y."/>
            <person name="Smith T.P."/>
            <person name="Tracey A."/>
            <person name="Wood J.M.D."/>
            <person name="Zagrodzka Z.B."/>
            <person name="Johannesson K."/>
            <person name="Butlin R.K."/>
            <person name="Leder E.H."/>
        </authorList>
    </citation>
    <scope>NUCLEOTIDE SEQUENCE [LARGE SCALE GENOMIC DNA]</scope>
    <source>
        <strain evidence="3">Snail1</strain>
        <tissue evidence="3">Muscle</tissue>
    </source>
</reference>
<keyword evidence="4" id="KW-1185">Reference proteome</keyword>
<evidence type="ECO:0000259" key="2">
    <source>
        <dbReference type="PROSITE" id="PS50871"/>
    </source>
</evidence>
<dbReference type="PROSITE" id="PS50871">
    <property type="entry name" value="C1Q"/>
    <property type="match status" value="1"/>
</dbReference>
<dbReference type="SMART" id="SM00110">
    <property type="entry name" value="C1Q"/>
    <property type="match status" value="1"/>
</dbReference>
<evidence type="ECO:0000313" key="4">
    <source>
        <dbReference type="Proteomes" id="UP001374579"/>
    </source>
</evidence>
<sequence length="322" mass="35493">MTTNAGLDIFHVTEKDAGIYTVIVQIFYPDGDPVFGNNSVTVQIIDELPKEYTELHVTQEEVAEYNDTTKQVHVVLACGKFVFSTKPHFDVEWLTPSGSVVPSTSYSDGQFRLQLPNPVLGGSYTCRVPASAAAASPCVPGTSQHRAEASVSVDRVEARLALLEGQHRQLEKERLARQTQFQEYINGQTRSISFRVRINGGFGVSHSGTPITGFNQIQMSEGLVYERYSWKFITPYAGVYFFALTTVSDGNVNRANADVMVDDVIACRIRSAMDGDFGSCEATVHLARGQKVWLRSLDDHGSYGNGMYPTFAFCGFLVSKDV</sequence>
<dbReference type="InterPro" id="IPR008983">
    <property type="entry name" value="Tumour_necrosis_fac-like_dom"/>
</dbReference>
<evidence type="ECO:0000259" key="1">
    <source>
        <dbReference type="PROSITE" id="PS50835"/>
    </source>
</evidence>
<accession>A0AAN9BHX4</accession>
<proteinExistence type="predicted"/>
<dbReference type="InterPro" id="IPR007110">
    <property type="entry name" value="Ig-like_dom"/>
</dbReference>
<dbReference type="AlphaFoldDB" id="A0AAN9BHX4"/>
<evidence type="ECO:0000313" key="3">
    <source>
        <dbReference type="EMBL" id="KAK7105732.1"/>
    </source>
</evidence>
<name>A0AAN9BHX4_9CAEN</name>
<gene>
    <name evidence="3" type="ORF">V1264_017073</name>
</gene>
<organism evidence="3 4">
    <name type="scientific">Littorina saxatilis</name>
    <dbReference type="NCBI Taxonomy" id="31220"/>
    <lineage>
        <taxon>Eukaryota</taxon>
        <taxon>Metazoa</taxon>
        <taxon>Spiralia</taxon>
        <taxon>Lophotrochozoa</taxon>
        <taxon>Mollusca</taxon>
        <taxon>Gastropoda</taxon>
        <taxon>Caenogastropoda</taxon>
        <taxon>Littorinimorpha</taxon>
        <taxon>Littorinoidea</taxon>
        <taxon>Littorinidae</taxon>
        <taxon>Littorina</taxon>
    </lineage>
</organism>
<feature type="domain" description="C1q" evidence="2">
    <location>
        <begin position="187"/>
        <end position="322"/>
    </location>
</feature>
<dbReference type="Proteomes" id="UP001374579">
    <property type="component" value="Unassembled WGS sequence"/>
</dbReference>
<dbReference type="Pfam" id="PF00386">
    <property type="entry name" value="C1q"/>
    <property type="match status" value="1"/>
</dbReference>
<dbReference type="SUPFAM" id="SSF49842">
    <property type="entry name" value="TNF-like"/>
    <property type="match status" value="1"/>
</dbReference>
<dbReference type="InterPro" id="IPR001073">
    <property type="entry name" value="C1q_dom"/>
</dbReference>
<dbReference type="EMBL" id="JBAMIC010000007">
    <property type="protein sequence ID" value="KAK7105732.1"/>
    <property type="molecule type" value="Genomic_DNA"/>
</dbReference>